<evidence type="ECO:0000256" key="2">
    <source>
        <dbReference type="ARBA" id="ARBA00009840"/>
    </source>
</evidence>
<dbReference type="InterPro" id="IPR003798">
    <property type="entry name" value="DNA_recombination_RmuC"/>
</dbReference>
<dbReference type="KEGG" id="poc:NCTC13071_01622"/>
<gene>
    <name evidence="6" type="primary">rmuC</name>
    <name evidence="6" type="ORF">NCTC13071_01622</name>
</gene>
<dbReference type="PANTHER" id="PTHR30563:SF0">
    <property type="entry name" value="DNA RECOMBINATION PROTEIN RMUC"/>
    <property type="match status" value="1"/>
</dbReference>
<evidence type="ECO:0000313" key="7">
    <source>
        <dbReference type="Proteomes" id="UP000274578"/>
    </source>
</evidence>
<evidence type="ECO:0000256" key="4">
    <source>
        <dbReference type="ARBA" id="ARBA00023172"/>
    </source>
</evidence>
<comment type="function">
    <text evidence="1">Involved in DNA recombination.</text>
</comment>
<dbReference type="RefSeq" id="WP_018920368.1">
    <property type="nucleotide sequence ID" value="NZ_LR134384.1"/>
</dbReference>
<evidence type="ECO:0000256" key="5">
    <source>
        <dbReference type="SAM" id="Coils"/>
    </source>
</evidence>
<evidence type="ECO:0000256" key="1">
    <source>
        <dbReference type="ARBA" id="ARBA00003416"/>
    </source>
</evidence>
<dbReference type="GeneID" id="85012434"/>
<evidence type="ECO:0000256" key="3">
    <source>
        <dbReference type="ARBA" id="ARBA00023054"/>
    </source>
</evidence>
<protein>
    <submittedName>
        <fullName evidence="6">DNA recombination protein rmuC</fullName>
    </submittedName>
</protein>
<proteinExistence type="inferred from homology"/>
<organism evidence="6 7">
    <name type="scientific">Segatella oris</name>
    <dbReference type="NCBI Taxonomy" id="28135"/>
    <lineage>
        <taxon>Bacteria</taxon>
        <taxon>Pseudomonadati</taxon>
        <taxon>Bacteroidota</taxon>
        <taxon>Bacteroidia</taxon>
        <taxon>Bacteroidales</taxon>
        <taxon>Prevotellaceae</taxon>
        <taxon>Segatella</taxon>
    </lineage>
</organism>
<feature type="coiled-coil region" evidence="5">
    <location>
        <begin position="25"/>
        <end position="70"/>
    </location>
</feature>
<dbReference type="AlphaFoldDB" id="A0A3S4UM50"/>
<sequence>MIVVYIFVGILLGAGGSYFILNNKMNENKLANANLQTQLEAEKQQHQKDIEHLKEQYERETVLRDEQNSREQKLRQEQFAQQLETVQEQFQNLATKILEQTSLKLKTDNVESIAHITQPLKQNIEQLQLAIDKTNNETAKNTASLSEQLKSMAEQTAKIDASATRLTNVMQGANKVQGNWGELTLMNLLDSQGLRLGIDYDIQQTLTDDKGNVLMNEDSGRKMIPDVILHYPNNEDVIIDSKMTIDAYANYMNAEEEVVKKKYADDVVRSIRSQFNSLAKKDYSSYIKAPRRAIDFVIMYVPYEGALQLALLTDPKLWHDAFEKHVFITSQQNLMAILKIIQIAWRQYAQTENQKRVFDLADEMLRRVGDFVKRFDKVGKDIETLHKDYDEAYKKAYTGRQSIVQKANDLKALGAKESANAPIPDVQLSLDEA</sequence>
<dbReference type="Pfam" id="PF02646">
    <property type="entry name" value="RmuC"/>
    <property type="match status" value="1"/>
</dbReference>
<keyword evidence="3 5" id="KW-0175">Coiled coil</keyword>
<reference evidence="6 7" key="1">
    <citation type="submission" date="2018-12" db="EMBL/GenBank/DDBJ databases">
        <authorList>
            <consortium name="Pathogen Informatics"/>
        </authorList>
    </citation>
    <scope>NUCLEOTIDE SEQUENCE [LARGE SCALE GENOMIC DNA]</scope>
    <source>
        <strain evidence="6 7">NCTC13071</strain>
    </source>
</reference>
<keyword evidence="4" id="KW-0233">DNA recombination</keyword>
<dbReference type="GO" id="GO:0006310">
    <property type="term" value="P:DNA recombination"/>
    <property type="evidence" value="ECO:0007669"/>
    <property type="project" value="UniProtKB-KW"/>
</dbReference>
<accession>A0A3S4UM50</accession>
<evidence type="ECO:0000313" key="6">
    <source>
        <dbReference type="EMBL" id="VEH15614.1"/>
    </source>
</evidence>
<name>A0A3S4UM50_9BACT</name>
<dbReference type="EMBL" id="LR134384">
    <property type="protein sequence ID" value="VEH15614.1"/>
    <property type="molecule type" value="Genomic_DNA"/>
</dbReference>
<comment type="similarity">
    <text evidence="2">Belongs to the RmuC family.</text>
</comment>
<dbReference type="PANTHER" id="PTHR30563">
    <property type="entry name" value="DNA RECOMBINATION PROTEIN RMUC"/>
    <property type="match status" value="1"/>
</dbReference>
<dbReference type="Proteomes" id="UP000274578">
    <property type="component" value="Chromosome 1"/>
</dbReference>